<keyword evidence="3 5" id="KW-1133">Transmembrane helix</keyword>
<comment type="caution">
    <text evidence="6">The sequence shown here is derived from an EMBL/GenBank/DDBJ whole genome shotgun (WGS) entry which is preliminary data.</text>
</comment>
<feature type="transmembrane region" description="Helical" evidence="5">
    <location>
        <begin position="131"/>
        <end position="154"/>
    </location>
</feature>
<keyword evidence="4 5" id="KW-0472">Membrane</keyword>
<protein>
    <recommendedName>
        <fullName evidence="8">RTA1 domain protein</fullName>
    </recommendedName>
</protein>
<feature type="transmembrane region" description="Helical" evidence="5">
    <location>
        <begin position="31"/>
        <end position="51"/>
    </location>
</feature>
<evidence type="ECO:0008006" key="8">
    <source>
        <dbReference type="Google" id="ProtNLM"/>
    </source>
</evidence>
<dbReference type="OrthoDB" id="3358017at2759"/>
<gene>
    <name evidence="6" type="ORF">D0869_13661</name>
</gene>
<comment type="subcellular location">
    <subcellularLocation>
        <location evidence="1">Membrane</location>
        <topology evidence="1">Multi-pass membrane protein</topology>
    </subcellularLocation>
</comment>
<feature type="transmembrane region" description="Helical" evidence="5">
    <location>
        <begin position="219"/>
        <end position="240"/>
    </location>
</feature>
<evidence type="ECO:0000313" key="7">
    <source>
        <dbReference type="Proteomes" id="UP000281245"/>
    </source>
</evidence>
<dbReference type="GO" id="GO:0016020">
    <property type="term" value="C:membrane"/>
    <property type="evidence" value="ECO:0007669"/>
    <property type="project" value="UniProtKB-SubCell"/>
</dbReference>
<name>A0A3M6W5B1_HORWE</name>
<dbReference type="AlphaFoldDB" id="A0A3M6W5B1"/>
<dbReference type="EMBL" id="QWIJ01001836">
    <property type="protein sequence ID" value="RMX73380.1"/>
    <property type="molecule type" value="Genomic_DNA"/>
</dbReference>
<organism evidence="6 7">
    <name type="scientific">Hortaea werneckii</name>
    <name type="common">Black yeast</name>
    <name type="synonym">Cladosporium werneckii</name>
    <dbReference type="NCBI Taxonomy" id="91943"/>
    <lineage>
        <taxon>Eukaryota</taxon>
        <taxon>Fungi</taxon>
        <taxon>Dikarya</taxon>
        <taxon>Ascomycota</taxon>
        <taxon>Pezizomycotina</taxon>
        <taxon>Dothideomycetes</taxon>
        <taxon>Dothideomycetidae</taxon>
        <taxon>Mycosphaerellales</taxon>
        <taxon>Teratosphaeriaceae</taxon>
        <taxon>Hortaea</taxon>
    </lineage>
</organism>
<dbReference type="InterPro" id="IPR007568">
    <property type="entry name" value="RTA1"/>
</dbReference>
<evidence type="ECO:0000256" key="5">
    <source>
        <dbReference type="SAM" id="Phobius"/>
    </source>
</evidence>
<reference evidence="6 7" key="1">
    <citation type="journal article" date="2018" name="BMC Genomics">
        <title>Genomic evidence for intraspecific hybridization in a clonal and extremely halotolerant yeast.</title>
        <authorList>
            <person name="Gostincar C."/>
            <person name="Stajich J.E."/>
            <person name="Zupancic J."/>
            <person name="Zalar P."/>
            <person name="Gunde-Cimerman N."/>
        </authorList>
    </citation>
    <scope>NUCLEOTIDE SEQUENCE [LARGE SCALE GENOMIC DNA]</scope>
    <source>
        <strain evidence="6 7">EXF-6656</strain>
    </source>
</reference>
<dbReference type="PANTHER" id="PTHR31465">
    <property type="entry name" value="PROTEIN RTA1-RELATED"/>
    <property type="match status" value="1"/>
</dbReference>
<evidence type="ECO:0000256" key="4">
    <source>
        <dbReference type="ARBA" id="ARBA00023136"/>
    </source>
</evidence>
<evidence type="ECO:0000256" key="3">
    <source>
        <dbReference type="ARBA" id="ARBA00022989"/>
    </source>
</evidence>
<proteinExistence type="predicted"/>
<feature type="transmembrane region" description="Helical" evidence="5">
    <location>
        <begin position="252"/>
        <end position="272"/>
    </location>
</feature>
<evidence type="ECO:0000313" key="6">
    <source>
        <dbReference type="EMBL" id="RMX73380.1"/>
    </source>
</evidence>
<dbReference type="PANTHER" id="PTHR31465:SF35">
    <property type="entry name" value="RTA1 DOMAIN PROTEIN-RELATED"/>
    <property type="match status" value="1"/>
</dbReference>
<feature type="transmembrane region" description="Helical" evidence="5">
    <location>
        <begin position="96"/>
        <end position="119"/>
    </location>
</feature>
<feature type="transmembrane region" description="Helical" evidence="5">
    <location>
        <begin position="63"/>
        <end position="84"/>
    </location>
</feature>
<sequence>MAATLLHSLALSARQEEQQESAISDFQYYSYVPSMAAAIISVILFGASTGWHMWQMIKTKTWFLIPFLIGGFLETIGYIGRAVSHTEAPDYTLGPYIIQSIFLLVAPALFAASVYMMLGRIVVMLDAQRSLFIRVSWLTKIFVCGDVLSFLMQASGGGLQASGNVDSINTGESVVVGGLFVQIIFFGLFVISASIFHVRVSRMPTQRCYDLPFWKPQMYALYAVSIAIFVRSIVRVVEFLQGYSGFIITHEAFLYVFDAVVMWGAMITMNWIHPGQVAEELRRQRSRRGVNTREEADKEGVRMDYVPSASLTPPAGHVDRLSLFVIMELLMESGIAERNSIEKDGMGNGGLMNRLKRSSELL</sequence>
<keyword evidence="2 5" id="KW-0812">Transmembrane</keyword>
<dbReference type="Proteomes" id="UP000281245">
    <property type="component" value="Unassembled WGS sequence"/>
</dbReference>
<accession>A0A3M6W5B1</accession>
<evidence type="ECO:0000256" key="1">
    <source>
        <dbReference type="ARBA" id="ARBA00004141"/>
    </source>
</evidence>
<evidence type="ECO:0000256" key="2">
    <source>
        <dbReference type="ARBA" id="ARBA00022692"/>
    </source>
</evidence>
<feature type="transmembrane region" description="Helical" evidence="5">
    <location>
        <begin position="174"/>
        <end position="198"/>
    </location>
</feature>
<dbReference type="Pfam" id="PF04479">
    <property type="entry name" value="RTA1"/>
    <property type="match status" value="1"/>
</dbReference>